<dbReference type="EMBL" id="JABEZY010000008">
    <property type="protein sequence ID" value="MBA0743951.1"/>
    <property type="molecule type" value="Genomic_DNA"/>
</dbReference>
<accession>A0A7J9C657</accession>
<sequence length="29" mass="2977">MGVLGKVVDGILLLTFVSMSVVPACLDAQ</sequence>
<dbReference type="Proteomes" id="UP000593579">
    <property type="component" value="Unassembled WGS sequence"/>
</dbReference>
<keyword evidence="2" id="KW-1185">Reference proteome</keyword>
<dbReference type="AlphaFoldDB" id="A0A7J9C657"/>
<protein>
    <submittedName>
        <fullName evidence="1">Uncharacterized protein</fullName>
    </submittedName>
</protein>
<comment type="caution">
    <text evidence="1">The sequence shown here is derived from an EMBL/GenBank/DDBJ whole genome shotgun (WGS) entry which is preliminary data.</text>
</comment>
<evidence type="ECO:0000313" key="1">
    <source>
        <dbReference type="EMBL" id="MBA0743951.1"/>
    </source>
</evidence>
<evidence type="ECO:0000313" key="2">
    <source>
        <dbReference type="Proteomes" id="UP000593579"/>
    </source>
</evidence>
<gene>
    <name evidence="1" type="ORF">Gogos_006600</name>
</gene>
<reference evidence="1 2" key="1">
    <citation type="journal article" date="2019" name="Genome Biol. Evol.">
        <title>Insights into the evolution of the New World diploid cottons (Gossypium, subgenus Houzingenia) based on genome sequencing.</title>
        <authorList>
            <person name="Grover C.E."/>
            <person name="Arick M.A. 2nd"/>
            <person name="Thrash A."/>
            <person name="Conover J.L."/>
            <person name="Sanders W.S."/>
            <person name="Peterson D.G."/>
            <person name="Frelichowski J.E."/>
            <person name="Scheffler J.A."/>
            <person name="Scheffler B.E."/>
            <person name="Wendel J.F."/>
        </authorList>
    </citation>
    <scope>NUCLEOTIDE SEQUENCE [LARGE SCALE GENOMIC DNA]</scope>
    <source>
        <strain evidence="1">5</strain>
        <tissue evidence="1">Leaf</tissue>
    </source>
</reference>
<organism evidence="1 2">
    <name type="scientific">Gossypium gossypioides</name>
    <name type="common">Mexican cotton</name>
    <name type="synonym">Selera gossypioides</name>
    <dbReference type="NCBI Taxonomy" id="34282"/>
    <lineage>
        <taxon>Eukaryota</taxon>
        <taxon>Viridiplantae</taxon>
        <taxon>Streptophyta</taxon>
        <taxon>Embryophyta</taxon>
        <taxon>Tracheophyta</taxon>
        <taxon>Spermatophyta</taxon>
        <taxon>Magnoliopsida</taxon>
        <taxon>eudicotyledons</taxon>
        <taxon>Gunneridae</taxon>
        <taxon>Pentapetalae</taxon>
        <taxon>rosids</taxon>
        <taxon>malvids</taxon>
        <taxon>Malvales</taxon>
        <taxon>Malvaceae</taxon>
        <taxon>Malvoideae</taxon>
        <taxon>Gossypium</taxon>
    </lineage>
</organism>
<proteinExistence type="predicted"/>
<feature type="non-terminal residue" evidence="1">
    <location>
        <position position="29"/>
    </location>
</feature>
<name>A0A7J9C657_GOSGO</name>